<dbReference type="InterPro" id="IPR036279">
    <property type="entry name" value="5-3_exonuclease_C_sf"/>
</dbReference>
<feature type="compositionally biased region" description="Basic and acidic residues" evidence="1">
    <location>
        <begin position="432"/>
        <end position="442"/>
    </location>
</feature>
<name>A0A4Y9YRL7_9APHY</name>
<dbReference type="PANTHER" id="PTHR11081">
    <property type="entry name" value="FLAP ENDONUCLEASE FAMILY MEMBER"/>
    <property type="match status" value="1"/>
</dbReference>
<dbReference type="Pfam" id="PF00867">
    <property type="entry name" value="XPG_I"/>
    <property type="match status" value="1"/>
</dbReference>
<feature type="compositionally biased region" description="Pro residues" evidence="1">
    <location>
        <begin position="838"/>
        <end position="854"/>
    </location>
</feature>
<feature type="chain" id="PRO_5021456821" description="XPG-I domain-containing protein" evidence="2">
    <location>
        <begin position="24"/>
        <end position="958"/>
    </location>
</feature>
<comment type="caution">
    <text evidence="4">The sequence shown here is derived from an EMBL/GenBank/DDBJ whole genome shotgun (WGS) entry which is preliminary data.</text>
</comment>
<sequence>MHIPKKGANPELRLLFFRLLKLAELPFIPLFVFDGRERPQMKRGSKKGKSGSHALTSEFKKLLDVFGMEWRMALGEAEAELAYLNRVSVIDAVLTDDVDTLIFGAKTIMRNASLNLTGNRANPATNANGKRSEYHVMTFSSESIRTHPDIQMSRGGLILFALVSGGDYDNGLKNFGPQIAHCLARLGFGDQLLRQYEQCQGQGMEAFLTRWRADMNTELHTNAHNLLRSKMPALSVPPTFPDMNVLRYYIKPVCSVSAGRQGGGNLRDSGELSIPRIATFCEDHFDEWGYRSAIIKRFRDIMWNAAVMRVLRRAALEADEKEATKRIAAGRTDTTIRGPLEPPVAEEVGTTACLIKKYLCPTEVDRRAAAFVRRDDPPPHEPETLSDNNPLIRKIVGTRRHVSTDNILEYRVEIDPTQLVRLAELGIKGKHREPQGGHRDENVPDYDDLLPVSSQGGSQPKKAGPKNPPPEPCSVMRSWVAASIMRQVHPRLVKEFESAEAAKQARKIGGKRKRQDDSEVEGGSEVEEARIAPPAPTPSQRAKASVPALAHRTIQQNRDLPSTATRGARPAKIEIDVRAESSLPLRNCGFIFTFPDPDSPDMLATEDEENAGIMVDLDADNEPPQLSQHVSRPGIASQPSTSAGPSTTRARTSRESPQKRPRAGSMESSEEDDYNSDVHDDGVQNWRNAMVDGALSQRNPSASKSRVASASTRGKGKGKAPPARRPRASAPAASARRSSLDAVSAAFIDNMQADDAAPDEDDPNDRNAWMDALLLPRGMGKAPARGRMGRPRASATRGRPARGANPRRGTTHVPAPRSRNERSASPPPRPRAARARPSTPPPPVRVSLPMPLPSPLGARAHASGSSQPAQRRVTAPVPLFLPSPSPPPPLPGRKRARSFHIDDVIEIESSDDERLSLSAPAPKRRPRPHRAIEPSSSQPSRLSDNDYLRDAEMVIDLT</sequence>
<dbReference type="InterPro" id="IPR006086">
    <property type="entry name" value="XPG-I_dom"/>
</dbReference>
<feature type="region of interest" description="Disordered" evidence="1">
    <location>
        <begin position="610"/>
        <end position="949"/>
    </location>
</feature>
<feature type="compositionally biased region" description="Low complexity" evidence="1">
    <location>
        <begin position="728"/>
        <end position="746"/>
    </location>
</feature>
<dbReference type="STRING" id="34475.A0A4Y9YRL7"/>
<keyword evidence="2" id="KW-0732">Signal</keyword>
<dbReference type="PRINTS" id="PR00853">
    <property type="entry name" value="XPGRADSUPER"/>
</dbReference>
<reference evidence="4 5" key="1">
    <citation type="submission" date="2019-01" db="EMBL/GenBank/DDBJ databases">
        <title>Genome sequencing of the rare red list fungi Fomitopsis rosea.</title>
        <authorList>
            <person name="Buettner E."/>
            <person name="Kellner H."/>
        </authorList>
    </citation>
    <scope>NUCLEOTIDE SEQUENCE [LARGE SCALE GENOMIC DNA]</scope>
    <source>
        <strain evidence="4 5">DSM 105464</strain>
    </source>
</reference>
<accession>A0A4Y9YRL7</accession>
<dbReference type="CDD" id="cd09870">
    <property type="entry name" value="PIN_YEN1"/>
    <property type="match status" value="1"/>
</dbReference>
<feature type="compositionally biased region" description="Pro residues" evidence="1">
    <location>
        <begin position="879"/>
        <end position="891"/>
    </location>
</feature>
<dbReference type="SMART" id="SM00484">
    <property type="entry name" value="XPGI"/>
    <property type="match status" value="1"/>
</dbReference>
<feature type="compositionally biased region" description="Basic residues" evidence="1">
    <location>
        <begin position="714"/>
        <end position="727"/>
    </location>
</feature>
<dbReference type="InterPro" id="IPR041177">
    <property type="entry name" value="GEN1_C"/>
</dbReference>
<dbReference type="AlphaFoldDB" id="A0A4Y9YRL7"/>
<dbReference type="SUPFAM" id="SSF47807">
    <property type="entry name" value="5' to 3' exonuclease, C-terminal subdomain"/>
    <property type="match status" value="1"/>
</dbReference>
<evidence type="ECO:0000256" key="1">
    <source>
        <dbReference type="SAM" id="MobiDB-lite"/>
    </source>
</evidence>
<gene>
    <name evidence="4" type="ORF">EVJ58_g2378</name>
</gene>
<dbReference type="EMBL" id="SEKV01000087">
    <property type="protein sequence ID" value="TFY64802.1"/>
    <property type="molecule type" value="Genomic_DNA"/>
</dbReference>
<dbReference type="InterPro" id="IPR037316">
    <property type="entry name" value="Yen1_H3TH"/>
</dbReference>
<evidence type="ECO:0000313" key="5">
    <source>
        <dbReference type="Proteomes" id="UP000298390"/>
    </source>
</evidence>
<protein>
    <recommendedName>
        <fullName evidence="3">XPG-I domain-containing protein</fullName>
    </recommendedName>
</protein>
<feature type="compositionally biased region" description="Polar residues" evidence="1">
    <location>
        <begin position="696"/>
        <end position="712"/>
    </location>
</feature>
<feature type="compositionally biased region" description="Low complexity" evidence="1">
    <location>
        <begin position="776"/>
        <end position="808"/>
    </location>
</feature>
<dbReference type="Pfam" id="PF18380">
    <property type="entry name" value="GEN1_C"/>
    <property type="match status" value="1"/>
</dbReference>
<evidence type="ECO:0000256" key="2">
    <source>
        <dbReference type="SAM" id="SignalP"/>
    </source>
</evidence>
<evidence type="ECO:0000313" key="4">
    <source>
        <dbReference type="EMBL" id="TFY64802.1"/>
    </source>
</evidence>
<dbReference type="GO" id="GO:0017108">
    <property type="term" value="F:5'-flap endonuclease activity"/>
    <property type="evidence" value="ECO:0007669"/>
    <property type="project" value="TreeGrafter"/>
</dbReference>
<dbReference type="CDD" id="cd09906">
    <property type="entry name" value="H3TH_YEN1"/>
    <property type="match status" value="1"/>
</dbReference>
<dbReference type="PANTHER" id="PTHR11081:SF75">
    <property type="entry name" value="ENDONUCLEASE, PUTATIVE (AFU_ORTHOLOGUE AFUA_3G13260)-RELATED"/>
    <property type="match status" value="1"/>
</dbReference>
<dbReference type="InterPro" id="IPR006084">
    <property type="entry name" value="XPG/Rad2"/>
</dbReference>
<feature type="region of interest" description="Disordered" evidence="1">
    <location>
        <begin position="430"/>
        <end position="474"/>
    </location>
</feature>
<dbReference type="SUPFAM" id="SSF88723">
    <property type="entry name" value="PIN domain-like"/>
    <property type="match status" value="1"/>
</dbReference>
<feature type="region of interest" description="Disordered" evidence="1">
    <location>
        <begin position="506"/>
        <end position="546"/>
    </location>
</feature>
<dbReference type="GO" id="GO:0006281">
    <property type="term" value="P:DNA repair"/>
    <property type="evidence" value="ECO:0007669"/>
    <property type="project" value="UniProtKB-ARBA"/>
</dbReference>
<dbReference type="Gene3D" id="3.40.50.1010">
    <property type="entry name" value="5'-nuclease"/>
    <property type="match status" value="2"/>
</dbReference>
<dbReference type="GO" id="GO:0008821">
    <property type="term" value="F:crossover junction DNA endonuclease activity"/>
    <property type="evidence" value="ECO:0007669"/>
    <property type="project" value="InterPro"/>
</dbReference>
<organism evidence="4 5">
    <name type="scientific">Rhodofomes roseus</name>
    <dbReference type="NCBI Taxonomy" id="34475"/>
    <lineage>
        <taxon>Eukaryota</taxon>
        <taxon>Fungi</taxon>
        <taxon>Dikarya</taxon>
        <taxon>Basidiomycota</taxon>
        <taxon>Agaricomycotina</taxon>
        <taxon>Agaricomycetes</taxon>
        <taxon>Polyporales</taxon>
        <taxon>Rhodofomes</taxon>
    </lineage>
</organism>
<dbReference type="InterPro" id="IPR029060">
    <property type="entry name" value="PIN-like_dom_sf"/>
</dbReference>
<dbReference type="Proteomes" id="UP000298390">
    <property type="component" value="Unassembled WGS sequence"/>
</dbReference>
<feature type="signal peptide" evidence="2">
    <location>
        <begin position="1"/>
        <end position="23"/>
    </location>
</feature>
<feature type="compositionally biased region" description="Polar residues" evidence="1">
    <location>
        <begin position="637"/>
        <end position="650"/>
    </location>
</feature>
<feature type="domain" description="XPG-I" evidence="3">
    <location>
        <begin position="64"/>
        <end position="144"/>
    </location>
</feature>
<evidence type="ECO:0000259" key="3">
    <source>
        <dbReference type="SMART" id="SM00484"/>
    </source>
</evidence>
<proteinExistence type="predicted"/>